<protein>
    <submittedName>
        <fullName evidence="2">Uncharacterized protein</fullName>
    </submittedName>
</protein>
<keyword evidence="1" id="KW-0732">Signal</keyword>
<sequence length="561" mass="66567">MKTVLLFLSLLVASYSLAQDKNTHYYTFNLKKEVTKEEFKNIYSTYDTYQNIVEIRKNDSTIIKMFHPRKQFDVLDPIVLDSLKGYLNYLTNKKNVFKDYIVINYFSGNEPYESFNSDTKSYVVDKGYIKKIKKLLNCNQFSIYKEKKDIKYYEDKKLWIKDDLGVIKNLFFYYQIPYGSFVIIKSDGTFISLHGEHNKDMVYQIAEEIKKDIKKVEHYTYDFKQKIEPSKFDSLLYNSNKGNRNFELNFESDSIFYKMLHPARRYGILKKHQLDSVKNYINKISKTQNTFKDYIVINYNSGDAPNKDLSSESTAYIYKPDYQKQLNTIIDCNQFWVFKDDKNIKYRNKKKINWIKDDASVFKNLFFKYQIPFGSFVIIKSDGRYIVNYGEYYPEMVYDVAKEVSGQSNNHETSSTNLSKIEAFKANQNFTITKPHDWFEVFHHGYVGYTPIQPNDNHFKTIVSIFQHNINTKALPFNTFVDNQIKQYKDVVSIYNASLKEVNNHLGTVYIHEFETETHQVIVMYFQNNGHYYQYKYSALDKSFKKHLNSALLILDSISFK</sequence>
<dbReference type="Proteomes" id="UP000627521">
    <property type="component" value="Unassembled WGS sequence"/>
</dbReference>
<name>A0ABR8LX14_9FLAO</name>
<accession>A0ABR8LX14</accession>
<reference evidence="2 3" key="1">
    <citation type="submission" date="2020-09" db="EMBL/GenBank/DDBJ databases">
        <title>Bacillus nautilus sp. nov., Chryseoglobus crepusculi sp. nov, and Psychrobacter noctis sp. nov., isolated from deep-sea sponges from the equatorial Atlantic.</title>
        <authorList>
            <person name="Stennett H.L."/>
            <person name="Williams S.E."/>
        </authorList>
    </citation>
    <scope>NUCLEOTIDE SEQUENCE [LARGE SCALE GENOMIC DNA]</scope>
    <source>
        <strain evidence="2 3">28M-24</strain>
    </source>
</reference>
<comment type="caution">
    <text evidence="2">The sequence shown here is derived from an EMBL/GenBank/DDBJ whole genome shotgun (WGS) entry which is preliminary data.</text>
</comment>
<feature type="chain" id="PRO_5045716954" evidence="1">
    <location>
        <begin position="19"/>
        <end position="561"/>
    </location>
</feature>
<evidence type="ECO:0000256" key="1">
    <source>
        <dbReference type="SAM" id="SignalP"/>
    </source>
</evidence>
<gene>
    <name evidence="2" type="ORF">IEG06_10660</name>
</gene>
<dbReference type="RefSeq" id="WP_191099879.1">
    <property type="nucleotide sequence ID" value="NZ_JACXXF010000004.1"/>
</dbReference>
<evidence type="ECO:0000313" key="2">
    <source>
        <dbReference type="EMBL" id="MBD3863913.1"/>
    </source>
</evidence>
<feature type="signal peptide" evidence="1">
    <location>
        <begin position="1"/>
        <end position="18"/>
    </location>
</feature>
<proteinExistence type="predicted"/>
<evidence type="ECO:0000313" key="3">
    <source>
        <dbReference type="Proteomes" id="UP000627521"/>
    </source>
</evidence>
<organism evidence="2 3">
    <name type="scientific">Olleya marilimosa</name>
    <dbReference type="NCBI Taxonomy" id="272164"/>
    <lineage>
        <taxon>Bacteria</taxon>
        <taxon>Pseudomonadati</taxon>
        <taxon>Bacteroidota</taxon>
        <taxon>Flavobacteriia</taxon>
        <taxon>Flavobacteriales</taxon>
        <taxon>Flavobacteriaceae</taxon>
    </lineage>
</organism>
<keyword evidence="3" id="KW-1185">Reference proteome</keyword>
<dbReference type="EMBL" id="JACXXH010000005">
    <property type="protein sequence ID" value="MBD3863913.1"/>
    <property type="molecule type" value="Genomic_DNA"/>
</dbReference>